<evidence type="ECO:0000256" key="1">
    <source>
        <dbReference type="SAM" id="MobiDB-lite"/>
    </source>
</evidence>
<protein>
    <submittedName>
        <fullName evidence="2">Uncharacterized protein</fullName>
    </submittedName>
</protein>
<dbReference type="GO" id="GO:2000028">
    <property type="term" value="P:regulation of photoperiodism, flowering"/>
    <property type="evidence" value="ECO:0007669"/>
    <property type="project" value="InterPro"/>
</dbReference>
<feature type="compositionally biased region" description="Basic and acidic residues" evidence="1">
    <location>
        <begin position="1"/>
        <end position="10"/>
    </location>
</feature>
<feature type="region of interest" description="Disordered" evidence="1">
    <location>
        <begin position="385"/>
        <end position="407"/>
    </location>
</feature>
<feature type="region of interest" description="Disordered" evidence="1">
    <location>
        <begin position="559"/>
        <end position="616"/>
    </location>
</feature>
<sequence length="671" mass="74025">MSRGNGDAEKVGPMFPRLHVNDTAEKGGPRAPPRNKMALYEQFSVPFQRFNPNSNSLPQTRSSSLGNDPERSYIFPVCLSSQTESYISHQSNVANMDALSALEHRKKVDGDDSRAYDRKRIGQSNDKTMKSFNGETLTPTGSGNFGCLVSENVGDKDQTQFGSLLVKMRKDVRNKGEAHLQESLSTQKTVMPVERLSTGEIIDSPVRQAEKISDEEDQRDACLQQESNYVEHGGSLVDSAMDMDNRNSLVLRGCFRSTVDQTSVLEAANHTEYHDTNIDSPIDNGTSEGSDDVSKNSTLENMPSPKLSPDGVVEILGQQHFWKARRKITNQQRMYAVQVFELHRLIKVQHLIAESSNLLLDAAAILGKSPLQGSNSKSLSLEEVVEPQAQNHKQQDHSENQNHKLDCSAENGVEKTSFSSQKYGSHLSNYTSFPGNSDKTNVGAQCFNQSPGHQWLIPVMSPSEGLVYKPYPGPGFPGAVYGPPDGTFMNPAYGVPNFHQAIAMSPFIPPSSYAYFPPPGMPAMNQSVSGSVAEQVNQFVAQGSRERNSNSSLVGADFDTHNQSSRNFSNQNRGAISHVTKSRPSRERELACSPNEEAQGIRIEKSSEGRDARPSSFTVPLVSDEVFQSVETRQKPQVIRVVPHNNPRSATVSAARIFQSIQEERKQYDLL</sequence>
<name>A0AAV1A6D3_VICFA</name>
<accession>A0AAV1A6D3</accession>
<evidence type="ECO:0000313" key="3">
    <source>
        <dbReference type="Proteomes" id="UP001157006"/>
    </source>
</evidence>
<proteinExistence type="predicted"/>
<feature type="region of interest" description="Disordered" evidence="1">
    <location>
        <begin position="1"/>
        <end position="34"/>
    </location>
</feature>
<dbReference type="InterPro" id="IPR039319">
    <property type="entry name" value="ELF3-like"/>
</dbReference>
<gene>
    <name evidence="2" type="ORF">VFH_III216400</name>
</gene>
<dbReference type="PANTHER" id="PTHR34281:SF2">
    <property type="entry name" value="PROTEIN EARLY FLOWERING 3"/>
    <property type="match status" value="1"/>
</dbReference>
<feature type="compositionally biased region" description="Polar residues" evidence="1">
    <location>
        <begin position="50"/>
        <end position="66"/>
    </location>
</feature>
<organism evidence="2 3">
    <name type="scientific">Vicia faba</name>
    <name type="common">Broad bean</name>
    <name type="synonym">Faba vulgaris</name>
    <dbReference type="NCBI Taxonomy" id="3906"/>
    <lineage>
        <taxon>Eukaryota</taxon>
        <taxon>Viridiplantae</taxon>
        <taxon>Streptophyta</taxon>
        <taxon>Embryophyta</taxon>
        <taxon>Tracheophyta</taxon>
        <taxon>Spermatophyta</taxon>
        <taxon>Magnoliopsida</taxon>
        <taxon>eudicotyledons</taxon>
        <taxon>Gunneridae</taxon>
        <taxon>Pentapetalae</taxon>
        <taxon>rosids</taxon>
        <taxon>fabids</taxon>
        <taxon>Fabales</taxon>
        <taxon>Fabaceae</taxon>
        <taxon>Papilionoideae</taxon>
        <taxon>50 kb inversion clade</taxon>
        <taxon>NPAAA clade</taxon>
        <taxon>Hologalegina</taxon>
        <taxon>IRL clade</taxon>
        <taxon>Fabeae</taxon>
        <taxon>Vicia</taxon>
    </lineage>
</organism>
<keyword evidence="3" id="KW-1185">Reference proteome</keyword>
<feature type="compositionally biased region" description="Basic and acidic residues" evidence="1">
    <location>
        <begin position="602"/>
        <end position="613"/>
    </location>
</feature>
<feature type="compositionally biased region" description="Basic and acidic residues" evidence="1">
    <location>
        <begin position="19"/>
        <end position="28"/>
    </location>
</feature>
<dbReference type="PANTHER" id="PTHR34281">
    <property type="entry name" value="PROTEIN EARLY FLOWERING 3"/>
    <property type="match status" value="1"/>
</dbReference>
<dbReference type="EMBL" id="OX451738">
    <property type="protein sequence ID" value="CAI8606149.1"/>
    <property type="molecule type" value="Genomic_DNA"/>
</dbReference>
<dbReference type="AlphaFoldDB" id="A0AAV1A6D3"/>
<feature type="compositionally biased region" description="Basic and acidic residues" evidence="1">
    <location>
        <begin position="393"/>
        <end position="407"/>
    </location>
</feature>
<reference evidence="2 3" key="1">
    <citation type="submission" date="2023-01" db="EMBL/GenBank/DDBJ databases">
        <authorList>
            <person name="Kreplak J."/>
        </authorList>
    </citation>
    <scope>NUCLEOTIDE SEQUENCE [LARGE SCALE GENOMIC DNA]</scope>
</reference>
<feature type="region of interest" description="Disordered" evidence="1">
    <location>
        <begin position="49"/>
        <end position="68"/>
    </location>
</feature>
<feature type="compositionally biased region" description="Low complexity" evidence="1">
    <location>
        <begin position="562"/>
        <end position="573"/>
    </location>
</feature>
<dbReference type="Proteomes" id="UP001157006">
    <property type="component" value="Chromosome 3"/>
</dbReference>
<evidence type="ECO:0000313" key="2">
    <source>
        <dbReference type="EMBL" id="CAI8606149.1"/>
    </source>
</evidence>
<feature type="region of interest" description="Disordered" evidence="1">
    <location>
        <begin position="275"/>
        <end position="310"/>
    </location>
</feature>